<organism evidence="1">
    <name type="scientific">bioreactor metagenome</name>
    <dbReference type="NCBI Taxonomy" id="1076179"/>
    <lineage>
        <taxon>unclassified sequences</taxon>
        <taxon>metagenomes</taxon>
        <taxon>ecological metagenomes</taxon>
    </lineage>
</organism>
<evidence type="ECO:0000313" key="1">
    <source>
        <dbReference type="EMBL" id="MPM71592.1"/>
    </source>
</evidence>
<protein>
    <submittedName>
        <fullName evidence="1">Uncharacterized protein</fullName>
    </submittedName>
</protein>
<accession>A0A645C1U3</accession>
<comment type="caution">
    <text evidence="1">The sequence shown here is derived from an EMBL/GenBank/DDBJ whole genome shotgun (WGS) entry which is preliminary data.</text>
</comment>
<sequence length="233" mass="24539">MLAEGHAPARIGQRLHRGLAHHGGAAEHAVQTRVGGHFDDGGNAAPFLADQDAECVMELHLAAGVAAVAHLVFQALDVHGVFAPIVAPARHVEAAQRAVVRTQPGDDQVRVAHRRRVKPLVAVEQIFPAAPARCHGLRQRGVGAHVRSALLFRHAHADPDAFLLGNGRVALVVLGGKQLAAKPVPQCRFAPQQGDAGLRHRGRAQRALLYLPVQVKTGGPGAPAALVVGVLER</sequence>
<dbReference type="AlphaFoldDB" id="A0A645C1U3"/>
<dbReference type="EMBL" id="VSSQ01024208">
    <property type="protein sequence ID" value="MPM71592.1"/>
    <property type="molecule type" value="Genomic_DNA"/>
</dbReference>
<reference evidence="1" key="1">
    <citation type="submission" date="2019-08" db="EMBL/GenBank/DDBJ databases">
        <authorList>
            <person name="Kucharzyk K."/>
            <person name="Murdoch R.W."/>
            <person name="Higgins S."/>
            <person name="Loffler F."/>
        </authorList>
    </citation>
    <scope>NUCLEOTIDE SEQUENCE</scope>
</reference>
<gene>
    <name evidence="1" type="ORF">SDC9_118560</name>
</gene>
<proteinExistence type="predicted"/>
<name>A0A645C1U3_9ZZZZ</name>